<keyword evidence="4" id="KW-1185">Reference proteome</keyword>
<feature type="chain" id="PRO_5028837581" description="PrcB C-terminal domain-containing protein" evidence="1">
    <location>
        <begin position="30"/>
        <end position="161"/>
    </location>
</feature>
<dbReference type="Proteomes" id="UP000515514">
    <property type="component" value="Chromosome"/>
</dbReference>
<dbReference type="AlphaFoldDB" id="A0A7G8PWT5"/>
<dbReference type="KEGG" id="alti:ALE3EI_2258"/>
<dbReference type="InterPro" id="IPR025748">
    <property type="entry name" value="PrcB_C_dom"/>
</dbReference>
<evidence type="ECO:0000313" key="3">
    <source>
        <dbReference type="EMBL" id="QNJ98801.1"/>
    </source>
</evidence>
<evidence type="ECO:0000313" key="4">
    <source>
        <dbReference type="Proteomes" id="UP000515514"/>
    </source>
</evidence>
<dbReference type="EMBL" id="CP052909">
    <property type="protein sequence ID" value="QNJ98801.1"/>
    <property type="molecule type" value="Genomic_DNA"/>
</dbReference>
<feature type="signal peptide" evidence="1">
    <location>
        <begin position="1"/>
        <end position="29"/>
    </location>
</feature>
<sequence length="161" mass="17736">MKMLPLKFYNIAIPLFLVFFGINSCGSSASAKAEQVEISFTEVLSGSHSNITEKKNIVISDQKELEKIFGKINSTRKPGIPIPEINFEEETAVFLNAGELSTGGSTISVTKVLKEKENVVVEIGGRSPKPGDFVTTVITQLFTLVKFKRQELPVVFRTPDQ</sequence>
<proteinExistence type="predicted"/>
<name>A0A7G8PWT5_9FLAO</name>
<keyword evidence="1" id="KW-0732">Signal</keyword>
<reference evidence="3 4" key="1">
    <citation type="submission" date="2020-04" db="EMBL/GenBank/DDBJ databases">
        <title>Genome sequence of Altibacter aquimarinus strain ALE3EI.</title>
        <authorList>
            <person name="Oh H.-M."/>
            <person name="Jang D."/>
        </authorList>
    </citation>
    <scope>NUCLEOTIDE SEQUENCE [LARGE SCALE GENOMIC DNA]</scope>
    <source>
        <strain evidence="3 4">ALE3EI</strain>
    </source>
</reference>
<accession>A0A7G8PWT5</accession>
<dbReference type="Pfam" id="PF14343">
    <property type="entry name" value="PrcB_C"/>
    <property type="match status" value="1"/>
</dbReference>
<evidence type="ECO:0000256" key="1">
    <source>
        <dbReference type="SAM" id="SignalP"/>
    </source>
</evidence>
<gene>
    <name evidence="3" type="ORF">ALE3EI_2258</name>
</gene>
<organism evidence="3 4">
    <name type="scientific">Constantimarinum furrinae</name>
    <dbReference type="NCBI Taxonomy" id="2562285"/>
    <lineage>
        <taxon>Bacteria</taxon>
        <taxon>Pseudomonadati</taxon>
        <taxon>Bacteroidota</taxon>
        <taxon>Flavobacteriia</taxon>
        <taxon>Flavobacteriales</taxon>
        <taxon>Flavobacteriaceae</taxon>
        <taxon>Altibacter/Constantimarinum group</taxon>
        <taxon>Constantimarinum</taxon>
    </lineage>
</organism>
<dbReference type="RefSeq" id="WP_186988757.1">
    <property type="nucleotide sequence ID" value="NZ_CP052909.1"/>
</dbReference>
<protein>
    <recommendedName>
        <fullName evidence="2">PrcB C-terminal domain-containing protein</fullName>
    </recommendedName>
</protein>
<evidence type="ECO:0000259" key="2">
    <source>
        <dbReference type="Pfam" id="PF14343"/>
    </source>
</evidence>
<feature type="domain" description="PrcB C-terminal" evidence="2">
    <location>
        <begin position="92"/>
        <end position="140"/>
    </location>
</feature>